<proteinExistence type="predicted"/>
<accession>A0A8I1JJ64</accession>
<dbReference type="EMBL" id="JAEHTE010000002">
    <property type="protein sequence ID" value="MBI6883284.1"/>
    <property type="molecule type" value="Genomic_DNA"/>
</dbReference>
<dbReference type="RefSeq" id="WP_198746896.1">
    <property type="nucleotide sequence ID" value="NZ_JAEHTE010000002.1"/>
</dbReference>
<evidence type="ECO:0000313" key="2">
    <source>
        <dbReference type="Proteomes" id="UP000637061"/>
    </source>
</evidence>
<name>A0A8I1JJ64_PSEPU</name>
<dbReference type="AlphaFoldDB" id="A0A8I1JJ64"/>
<comment type="caution">
    <text evidence="1">The sequence shown here is derived from an EMBL/GenBank/DDBJ whole genome shotgun (WGS) entry which is preliminary data.</text>
</comment>
<organism evidence="1 2">
    <name type="scientific">Pseudomonas putida</name>
    <name type="common">Arthrobacter siderocapsulatus</name>
    <dbReference type="NCBI Taxonomy" id="303"/>
    <lineage>
        <taxon>Bacteria</taxon>
        <taxon>Pseudomonadati</taxon>
        <taxon>Pseudomonadota</taxon>
        <taxon>Gammaproteobacteria</taxon>
        <taxon>Pseudomonadales</taxon>
        <taxon>Pseudomonadaceae</taxon>
        <taxon>Pseudomonas</taxon>
    </lineage>
</organism>
<reference evidence="1" key="1">
    <citation type="submission" date="2020-12" db="EMBL/GenBank/DDBJ databases">
        <title>Enhanced detection system for hospital associated transmission using whole genome sequencing surveillance.</title>
        <authorList>
            <person name="Harrison L.H."/>
            <person name="Van Tyne D."/>
            <person name="Marsh J.W."/>
            <person name="Griffith M.P."/>
            <person name="Snyder D.J."/>
            <person name="Cooper V.S."/>
            <person name="Mustapha M."/>
        </authorList>
    </citation>
    <scope>NUCLEOTIDE SEQUENCE</scope>
    <source>
        <strain evidence="1">PSB00042</strain>
    </source>
</reference>
<dbReference type="Proteomes" id="UP000637061">
    <property type="component" value="Unassembled WGS sequence"/>
</dbReference>
<protein>
    <submittedName>
        <fullName evidence="1">Uncharacterized protein</fullName>
    </submittedName>
</protein>
<sequence>MSVQKFILKAKLGLRENQFESLYIAELQDYISSQPRRHYWMRPANDHQSQRMVGTYLSARKEDLKHGGYIFIMKSKAADLFRQLEELDLAYKPVQFDNMADISSILNLDEPQALWVIVEDDSRPLEAIASRFKVAQVAIRNHLAPPIGTPVNGDKGHRQYVPDGEGCRKALHIMFIEMNVPSVRGFSVVVAQARSLGVFCCTISKLSKHDHYVMNLFGEPEHSQDERKALAANSVRIYGAGPKHKAEFVPEFRDTIEWHARSAGLSIEQSRLTKIFDDDTARLTEDYPNLGVVFDSDDAHIVHLSR</sequence>
<gene>
    <name evidence="1" type="ORF">JEU22_05105</name>
</gene>
<evidence type="ECO:0000313" key="1">
    <source>
        <dbReference type="EMBL" id="MBI6883284.1"/>
    </source>
</evidence>